<keyword evidence="4" id="KW-1185">Reference proteome</keyword>
<accession>A0ABR4KRS1</accession>
<feature type="region of interest" description="Disordered" evidence="2">
    <location>
        <begin position="1"/>
        <end position="24"/>
    </location>
</feature>
<feature type="region of interest" description="Disordered" evidence="2">
    <location>
        <begin position="129"/>
        <end position="193"/>
    </location>
</feature>
<dbReference type="EMBL" id="JBFXLU010000017">
    <property type="protein sequence ID" value="KAL2853918.1"/>
    <property type="molecule type" value="Genomic_DNA"/>
</dbReference>
<evidence type="ECO:0000313" key="3">
    <source>
        <dbReference type="EMBL" id="KAL2853918.1"/>
    </source>
</evidence>
<dbReference type="InterPro" id="IPR040357">
    <property type="entry name" value="Vma22/CCDC115"/>
</dbReference>
<dbReference type="PANTHER" id="PTHR31996">
    <property type="entry name" value="COILED-COIL DOMAIN-CONTAINING PROTEIN 115"/>
    <property type="match status" value="1"/>
</dbReference>
<feature type="compositionally biased region" description="Basic and acidic residues" evidence="2">
    <location>
        <begin position="144"/>
        <end position="158"/>
    </location>
</feature>
<comment type="caution">
    <text evidence="3">The sequence shown here is derived from an EMBL/GenBank/DDBJ whole genome shotgun (WGS) entry which is preliminary data.</text>
</comment>
<evidence type="ECO:0000313" key="4">
    <source>
        <dbReference type="Proteomes" id="UP001610446"/>
    </source>
</evidence>
<evidence type="ECO:0000256" key="2">
    <source>
        <dbReference type="SAM" id="MobiDB-lite"/>
    </source>
</evidence>
<dbReference type="PANTHER" id="PTHR31996:SF2">
    <property type="entry name" value="COILED-COIL DOMAIN-CONTAINING PROTEIN 115"/>
    <property type="match status" value="1"/>
</dbReference>
<reference evidence="3 4" key="1">
    <citation type="submission" date="2024-07" db="EMBL/GenBank/DDBJ databases">
        <title>Section-level genome sequencing and comparative genomics of Aspergillus sections Usti and Cavernicolus.</title>
        <authorList>
            <consortium name="Lawrence Berkeley National Laboratory"/>
            <person name="Nybo J.L."/>
            <person name="Vesth T.C."/>
            <person name="Theobald S."/>
            <person name="Frisvad J.C."/>
            <person name="Larsen T.O."/>
            <person name="Kjaerboelling I."/>
            <person name="Rothschild-Mancinelli K."/>
            <person name="Lyhne E.K."/>
            <person name="Kogle M.E."/>
            <person name="Barry K."/>
            <person name="Clum A."/>
            <person name="Na H."/>
            <person name="Ledsgaard L."/>
            <person name="Lin J."/>
            <person name="Lipzen A."/>
            <person name="Kuo A."/>
            <person name="Riley R."/>
            <person name="Mondo S."/>
            <person name="Labutti K."/>
            <person name="Haridas S."/>
            <person name="Pangalinan J."/>
            <person name="Salamov A.A."/>
            <person name="Simmons B.A."/>
            <person name="Magnuson J.K."/>
            <person name="Chen J."/>
            <person name="Drula E."/>
            <person name="Henrissat B."/>
            <person name="Wiebenga A."/>
            <person name="Lubbers R.J."/>
            <person name="Gomes A.C."/>
            <person name="Makela M.R."/>
            <person name="Stajich J."/>
            <person name="Grigoriev I.V."/>
            <person name="Mortensen U.H."/>
            <person name="De Vries R.P."/>
            <person name="Baker S.E."/>
            <person name="Andersen M.R."/>
        </authorList>
    </citation>
    <scope>NUCLEOTIDE SEQUENCE [LARGE SCALE GENOMIC DNA]</scope>
    <source>
        <strain evidence="3 4">CBS 123904</strain>
    </source>
</reference>
<protein>
    <recommendedName>
        <fullName evidence="1">Vacuolar ATPase assembly protein VMA22</fullName>
    </recommendedName>
</protein>
<gene>
    <name evidence="3" type="ORF">BJY01DRAFT_50426</name>
</gene>
<dbReference type="Proteomes" id="UP001610446">
    <property type="component" value="Unassembled WGS sequence"/>
</dbReference>
<proteinExistence type="predicted"/>
<evidence type="ECO:0000256" key="1">
    <source>
        <dbReference type="ARBA" id="ARBA00093634"/>
    </source>
</evidence>
<dbReference type="Pfam" id="PF21730">
    <property type="entry name" value="Vma22_CCDC115"/>
    <property type="match status" value="1"/>
</dbReference>
<sequence length="252" mass="27450">MAQLLTPPASRQTSEAPGADPGTGLIRSLDTLLERYLELLDKHQKLQGELASKLSSGFISLAHANYTCAPGRRYGPDYYDERMKAVRKVALQPASSYELDHTTEPGELLENGAEAMQIFSIVSASNKPADEQFNSGKQAELSEADEKVAESEILDADKGSGAVKPAGNAQEPSNLSEPVAETDTKPRKKKNNIQASDPIRWYGVLVPPSLRSAQKSFTEAVESSLPELASVIVEMQTAEREIIRLRKELGRV</sequence>
<organism evidence="3 4">
    <name type="scientific">Aspergillus pseudoustus</name>
    <dbReference type="NCBI Taxonomy" id="1810923"/>
    <lineage>
        <taxon>Eukaryota</taxon>
        <taxon>Fungi</taxon>
        <taxon>Dikarya</taxon>
        <taxon>Ascomycota</taxon>
        <taxon>Pezizomycotina</taxon>
        <taxon>Eurotiomycetes</taxon>
        <taxon>Eurotiomycetidae</taxon>
        <taxon>Eurotiales</taxon>
        <taxon>Aspergillaceae</taxon>
        <taxon>Aspergillus</taxon>
        <taxon>Aspergillus subgen. Nidulantes</taxon>
    </lineage>
</organism>
<name>A0ABR4KRS1_9EURO</name>